<evidence type="ECO:0000313" key="1">
    <source>
        <dbReference type="EMBL" id="KAK7288438.1"/>
    </source>
</evidence>
<protein>
    <submittedName>
        <fullName evidence="1">Uncharacterized protein</fullName>
    </submittedName>
</protein>
<gene>
    <name evidence="1" type="ORF">RIF29_01897</name>
</gene>
<comment type="caution">
    <text evidence="1">The sequence shown here is derived from an EMBL/GenBank/DDBJ whole genome shotgun (WGS) entry which is preliminary data.</text>
</comment>
<name>A0AAN9P7L6_CROPI</name>
<keyword evidence="2" id="KW-1185">Reference proteome</keyword>
<dbReference type="AlphaFoldDB" id="A0AAN9P7L6"/>
<sequence length="81" mass="9253">MVNCLLGDGTNMASLAWEILWTETFLVMFLLPVANQEMLPVVGGIHCWWRINPFDMICPLASRWLHSFDRLLTSGHFISGM</sequence>
<evidence type="ECO:0000313" key="2">
    <source>
        <dbReference type="Proteomes" id="UP001372338"/>
    </source>
</evidence>
<organism evidence="1 2">
    <name type="scientific">Crotalaria pallida</name>
    <name type="common">Smooth rattlebox</name>
    <name type="synonym">Crotalaria striata</name>
    <dbReference type="NCBI Taxonomy" id="3830"/>
    <lineage>
        <taxon>Eukaryota</taxon>
        <taxon>Viridiplantae</taxon>
        <taxon>Streptophyta</taxon>
        <taxon>Embryophyta</taxon>
        <taxon>Tracheophyta</taxon>
        <taxon>Spermatophyta</taxon>
        <taxon>Magnoliopsida</taxon>
        <taxon>eudicotyledons</taxon>
        <taxon>Gunneridae</taxon>
        <taxon>Pentapetalae</taxon>
        <taxon>rosids</taxon>
        <taxon>fabids</taxon>
        <taxon>Fabales</taxon>
        <taxon>Fabaceae</taxon>
        <taxon>Papilionoideae</taxon>
        <taxon>50 kb inversion clade</taxon>
        <taxon>genistoids sensu lato</taxon>
        <taxon>core genistoids</taxon>
        <taxon>Crotalarieae</taxon>
        <taxon>Crotalaria</taxon>
    </lineage>
</organism>
<dbReference type="Proteomes" id="UP001372338">
    <property type="component" value="Unassembled WGS sequence"/>
</dbReference>
<reference evidence="1 2" key="1">
    <citation type="submission" date="2024-01" db="EMBL/GenBank/DDBJ databases">
        <title>The genomes of 5 underutilized Papilionoideae crops provide insights into root nodulation and disease resistanc.</title>
        <authorList>
            <person name="Yuan L."/>
        </authorList>
    </citation>
    <scope>NUCLEOTIDE SEQUENCE [LARGE SCALE GENOMIC DNA]</scope>
    <source>
        <strain evidence="1">ZHUSHIDOU_FW_LH</strain>
        <tissue evidence="1">Leaf</tissue>
    </source>
</reference>
<dbReference type="EMBL" id="JAYWIO010000001">
    <property type="protein sequence ID" value="KAK7288438.1"/>
    <property type="molecule type" value="Genomic_DNA"/>
</dbReference>
<proteinExistence type="predicted"/>
<accession>A0AAN9P7L6</accession>